<dbReference type="HOGENOM" id="CLU_3411030_0_0_1"/>
<proteinExistence type="predicted"/>
<organism evidence="1 2">
    <name type="scientific">Tetranychus urticae</name>
    <name type="common">Two-spotted spider mite</name>
    <dbReference type="NCBI Taxonomy" id="32264"/>
    <lineage>
        <taxon>Eukaryota</taxon>
        <taxon>Metazoa</taxon>
        <taxon>Ecdysozoa</taxon>
        <taxon>Arthropoda</taxon>
        <taxon>Chelicerata</taxon>
        <taxon>Arachnida</taxon>
        <taxon>Acari</taxon>
        <taxon>Acariformes</taxon>
        <taxon>Trombidiformes</taxon>
        <taxon>Prostigmata</taxon>
        <taxon>Eleutherengona</taxon>
        <taxon>Raphignathae</taxon>
        <taxon>Tetranychoidea</taxon>
        <taxon>Tetranychidae</taxon>
        <taxon>Tetranychus</taxon>
    </lineage>
</organism>
<evidence type="ECO:0000313" key="2">
    <source>
        <dbReference type="Proteomes" id="UP000015104"/>
    </source>
</evidence>
<reference evidence="1" key="2">
    <citation type="submission" date="2015-06" db="UniProtKB">
        <authorList>
            <consortium name="EnsemblMetazoa"/>
        </authorList>
    </citation>
    <scope>IDENTIFICATION</scope>
</reference>
<dbReference type="AlphaFoldDB" id="T1KUY9"/>
<sequence>MAVKRLLSFITSNCMMVRQFILFAWLVNG</sequence>
<dbReference type="EnsemblMetazoa" id="tetur22g01770.1">
    <property type="protein sequence ID" value="tetur22g01770.1"/>
    <property type="gene ID" value="tetur22g01770"/>
</dbReference>
<reference evidence="2" key="1">
    <citation type="submission" date="2011-08" db="EMBL/GenBank/DDBJ databases">
        <authorList>
            <person name="Rombauts S."/>
        </authorList>
    </citation>
    <scope>NUCLEOTIDE SEQUENCE</scope>
    <source>
        <strain evidence="2">London</strain>
    </source>
</reference>
<keyword evidence="2" id="KW-1185">Reference proteome</keyword>
<protein>
    <submittedName>
        <fullName evidence="1">Uncharacterized protein</fullName>
    </submittedName>
</protein>
<dbReference type="EMBL" id="CAEY01000586">
    <property type="status" value="NOT_ANNOTATED_CDS"/>
    <property type="molecule type" value="Genomic_DNA"/>
</dbReference>
<dbReference type="Proteomes" id="UP000015104">
    <property type="component" value="Unassembled WGS sequence"/>
</dbReference>
<evidence type="ECO:0000313" key="1">
    <source>
        <dbReference type="EnsemblMetazoa" id="tetur22g01770.1"/>
    </source>
</evidence>
<accession>T1KUY9</accession>
<name>T1KUY9_TETUR</name>